<sequence length="470" mass="55630">MDEIVLSSGSDSDSDIEIIFSKPSQDIIIIESSSKRRCLEFSKPPVPVEKVQEIFIEDLAQKKSDDSEKILVHEVRPKIMEVSSIKLMPKNDKPIQEYLISLLNKSYIIKNLKYVEDMDMSFSDELFSKFTCWESSKNTHFFTLFLSWIKIAKSKTIDLCELLNFLEKFMNFGASLDQKSAEIDFISEFLIKFSQCVHLISVKIDDCDQEKGLGQKKLSKLHSTKMHLHDFITKLLKLHRRTNFKMFLTFFKIIFDIYRVYLLFLFRVKQKQKNNPFNLIKFFKPDEKFIYSLLDHFSSSVSLFQKNIEFFRSIQFTTFGQIIQSIVLANLLFYEKELIKRHTNEIFNKLEDIYSKLNSIETKSVFRNQFLSLDEIKIKFFHQKLSQLLSDKHQLNDLDEYLNLLEEYLAVFSRLEPNIENNSFVAILFDIDDSLSNKQRIIELFYEVNFLKDLDEKSTLHIKNLIAHFF</sequence>
<dbReference type="AlphaFoldDB" id="A0A3M7QTT0"/>
<evidence type="ECO:0000313" key="1">
    <source>
        <dbReference type="EMBL" id="RNA14693.1"/>
    </source>
</evidence>
<protein>
    <submittedName>
        <fullName evidence="1">Uncharacterized protein</fullName>
    </submittedName>
</protein>
<proteinExistence type="predicted"/>
<name>A0A3M7QTT0_BRAPC</name>
<organism evidence="1 2">
    <name type="scientific">Brachionus plicatilis</name>
    <name type="common">Marine rotifer</name>
    <name type="synonym">Brachionus muelleri</name>
    <dbReference type="NCBI Taxonomy" id="10195"/>
    <lineage>
        <taxon>Eukaryota</taxon>
        <taxon>Metazoa</taxon>
        <taxon>Spiralia</taxon>
        <taxon>Gnathifera</taxon>
        <taxon>Rotifera</taxon>
        <taxon>Eurotatoria</taxon>
        <taxon>Monogononta</taxon>
        <taxon>Pseudotrocha</taxon>
        <taxon>Ploima</taxon>
        <taxon>Brachionidae</taxon>
        <taxon>Brachionus</taxon>
    </lineage>
</organism>
<accession>A0A3M7QTT0</accession>
<evidence type="ECO:0000313" key="2">
    <source>
        <dbReference type="Proteomes" id="UP000276133"/>
    </source>
</evidence>
<comment type="caution">
    <text evidence="1">The sequence shown here is derived from an EMBL/GenBank/DDBJ whole genome shotgun (WGS) entry which is preliminary data.</text>
</comment>
<dbReference type="EMBL" id="REGN01005124">
    <property type="protein sequence ID" value="RNA14693.1"/>
    <property type="molecule type" value="Genomic_DNA"/>
</dbReference>
<reference evidence="1 2" key="1">
    <citation type="journal article" date="2018" name="Sci. Rep.">
        <title>Genomic signatures of local adaptation to the degree of environmental predictability in rotifers.</title>
        <authorList>
            <person name="Franch-Gras L."/>
            <person name="Hahn C."/>
            <person name="Garcia-Roger E.M."/>
            <person name="Carmona M.J."/>
            <person name="Serra M."/>
            <person name="Gomez A."/>
        </authorList>
    </citation>
    <scope>NUCLEOTIDE SEQUENCE [LARGE SCALE GENOMIC DNA]</scope>
    <source>
        <strain evidence="1">HYR1</strain>
    </source>
</reference>
<gene>
    <name evidence="1" type="ORF">BpHYR1_027962</name>
</gene>
<keyword evidence="2" id="KW-1185">Reference proteome</keyword>
<dbReference type="Proteomes" id="UP000276133">
    <property type="component" value="Unassembled WGS sequence"/>
</dbReference>